<keyword evidence="9 10" id="KW-0742">SOS response</keyword>
<keyword evidence="9 10" id="KW-0227">DNA damage</keyword>
<dbReference type="HAMAP" id="MF_00365">
    <property type="entry name" value="RecF"/>
    <property type="match status" value="1"/>
</dbReference>
<dbReference type="InterPro" id="IPR042174">
    <property type="entry name" value="RecF_2"/>
</dbReference>
<evidence type="ECO:0000256" key="8">
    <source>
        <dbReference type="ARBA" id="ARBA00023125"/>
    </source>
</evidence>
<evidence type="ECO:0000313" key="14">
    <source>
        <dbReference type="Proteomes" id="UP001079430"/>
    </source>
</evidence>
<evidence type="ECO:0000256" key="3">
    <source>
        <dbReference type="ARBA" id="ARBA00020170"/>
    </source>
</evidence>
<reference evidence="13" key="1">
    <citation type="submission" date="2022-10" db="EMBL/GenBank/DDBJ databases">
        <title>Whole genome sequencing of three plant growth promoting bacteria isolated from Vachellia tortilis subsp. raddiana in Morocco.</title>
        <authorList>
            <person name="Hnini M."/>
            <person name="Zouagui R."/>
            <person name="Zouagui H."/>
            <person name="Chemao Elfihri M.-W."/>
            <person name="Ibrahimi A."/>
            <person name="Sbabou L."/>
            <person name="Aurag J."/>
        </authorList>
    </citation>
    <scope>NUCLEOTIDE SEQUENCE</scope>
    <source>
        <strain evidence="13">LMR678</strain>
    </source>
</reference>
<organism evidence="13 14">
    <name type="scientific">Sinorhizobium psoraleae</name>
    <dbReference type="NCBI Taxonomy" id="520838"/>
    <lineage>
        <taxon>Bacteria</taxon>
        <taxon>Pseudomonadati</taxon>
        <taxon>Pseudomonadota</taxon>
        <taxon>Alphaproteobacteria</taxon>
        <taxon>Hyphomicrobiales</taxon>
        <taxon>Rhizobiaceae</taxon>
        <taxon>Sinorhizobium/Ensifer group</taxon>
        <taxon>Sinorhizobium</taxon>
    </lineage>
</organism>
<keyword evidence="4 9" id="KW-0963">Cytoplasm</keyword>
<evidence type="ECO:0000256" key="5">
    <source>
        <dbReference type="ARBA" id="ARBA00022705"/>
    </source>
</evidence>
<evidence type="ECO:0000256" key="10">
    <source>
        <dbReference type="RuleBase" id="RU000578"/>
    </source>
</evidence>
<dbReference type="InterPro" id="IPR003593">
    <property type="entry name" value="AAA+_ATPase"/>
</dbReference>
<dbReference type="InterPro" id="IPR027417">
    <property type="entry name" value="P-loop_NTPase"/>
</dbReference>
<evidence type="ECO:0000256" key="7">
    <source>
        <dbReference type="ARBA" id="ARBA00022840"/>
    </source>
</evidence>
<dbReference type="PROSITE" id="PS00617">
    <property type="entry name" value="RECF_1"/>
    <property type="match status" value="1"/>
</dbReference>
<keyword evidence="14" id="KW-1185">Reference proteome</keyword>
<dbReference type="SMART" id="SM00382">
    <property type="entry name" value="AAA"/>
    <property type="match status" value="1"/>
</dbReference>
<evidence type="ECO:0000313" key="13">
    <source>
        <dbReference type="EMBL" id="MCZ4090819.1"/>
    </source>
</evidence>
<dbReference type="SUPFAM" id="SSF52540">
    <property type="entry name" value="P-loop containing nucleoside triphosphate hydrolases"/>
    <property type="match status" value="1"/>
</dbReference>
<keyword evidence="9 10" id="KW-0234">DNA repair</keyword>
<feature type="binding site" evidence="9">
    <location>
        <begin position="102"/>
        <end position="109"/>
    </location>
    <ligand>
        <name>ATP</name>
        <dbReference type="ChEBI" id="CHEBI:30616"/>
    </ligand>
</feature>
<dbReference type="NCBIfam" id="TIGR00611">
    <property type="entry name" value="recf"/>
    <property type="match status" value="1"/>
</dbReference>
<dbReference type="InterPro" id="IPR003395">
    <property type="entry name" value="RecF/RecN/SMC_N"/>
</dbReference>
<name>A0ABT4KG73_9HYPH</name>
<comment type="similarity">
    <text evidence="2 9 10">Belongs to the RecF family.</text>
</comment>
<feature type="region of interest" description="Disordered" evidence="11">
    <location>
        <begin position="1"/>
        <end position="42"/>
    </location>
</feature>
<accession>A0ABT4KG73</accession>
<proteinExistence type="inferred from homology"/>
<evidence type="ECO:0000256" key="11">
    <source>
        <dbReference type="SAM" id="MobiDB-lite"/>
    </source>
</evidence>
<dbReference type="PROSITE" id="PS00618">
    <property type="entry name" value="RECF_2"/>
    <property type="match status" value="1"/>
</dbReference>
<keyword evidence="7 9" id="KW-0067">ATP-binding</keyword>
<comment type="function">
    <text evidence="9 10">The RecF protein is involved in DNA metabolism; it is required for DNA replication and normal SOS inducibility. RecF binds preferentially to single-stranded, linear DNA. It also seems to bind ATP.</text>
</comment>
<dbReference type="PANTHER" id="PTHR32182:SF0">
    <property type="entry name" value="DNA REPLICATION AND REPAIR PROTEIN RECF"/>
    <property type="match status" value="1"/>
</dbReference>
<comment type="subcellular location">
    <subcellularLocation>
        <location evidence="1 9 10">Cytoplasm</location>
    </subcellularLocation>
</comment>
<dbReference type="Proteomes" id="UP001079430">
    <property type="component" value="Unassembled WGS sequence"/>
</dbReference>
<keyword evidence="6 9" id="KW-0547">Nucleotide-binding</keyword>
<keyword evidence="5 9" id="KW-0235">DNA replication</keyword>
<dbReference type="Gene3D" id="3.40.50.300">
    <property type="entry name" value="P-loop containing nucleotide triphosphate hydrolases"/>
    <property type="match status" value="1"/>
</dbReference>
<dbReference type="PANTHER" id="PTHR32182">
    <property type="entry name" value="DNA REPLICATION AND REPAIR PROTEIN RECF"/>
    <property type="match status" value="1"/>
</dbReference>
<dbReference type="EMBL" id="JAPVOI010000004">
    <property type="protein sequence ID" value="MCZ4090819.1"/>
    <property type="molecule type" value="Genomic_DNA"/>
</dbReference>
<evidence type="ECO:0000256" key="9">
    <source>
        <dbReference type="HAMAP-Rule" id="MF_00365"/>
    </source>
</evidence>
<dbReference type="CDD" id="cd03242">
    <property type="entry name" value="ABC_RecF"/>
    <property type="match status" value="1"/>
</dbReference>
<keyword evidence="8 9" id="KW-0238">DNA-binding</keyword>
<evidence type="ECO:0000256" key="2">
    <source>
        <dbReference type="ARBA" id="ARBA00008016"/>
    </source>
</evidence>
<feature type="domain" description="AAA+ ATPase" evidence="12">
    <location>
        <begin position="94"/>
        <end position="441"/>
    </location>
</feature>
<dbReference type="Gene3D" id="1.20.1050.90">
    <property type="entry name" value="RecF/RecN/SMC, N-terminal domain"/>
    <property type="match status" value="1"/>
</dbReference>
<comment type="caution">
    <text evidence="13">The sequence shown here is derived from an EMBL/GenBank/DDBJ whole genome shotgun (WGS) entry which is preliminary data.</text>
</comment>
<dbReference type="InterPro" id="IPR001238">
    <property type="entry name" value="DNA-binding_RecF"/>
</dbReference>
<evidence type="ECO:0000256" key="6">
    <source>
        <dbReference type="ARBA" id="ARBA00022741"/>
    </source>
</evidence>
<evidence type="ECO:0000259" key="12">
    <source>
        <dbReference type="SMART" id="SM00382"/>
    </source>
</evidence>
<evidence type="ECO:0000256" key="1">
    <source>
        <dbReference type="ARBA" id="ARBA00004496"/>
    </source>
</evidence>
<dbReference type="Pfam" id="PF02463">
    <property type="entry name" value="SMC_N"/>
    <property type="match status" value="1"/>
</dbReference>
<gene>
    <name evidence="9 13" type="primary">recF</name>
    <name evidence="13" type="ORF">O3W52_12285</name>
</gene>
<evidence type="ECO:0000256" key="4">
    <source>
        <dbReference type="ARBA" id="ARBA00022490"/>
    </source>
</evidence>
<dbReference type="InterPro" id="IPR018078">
    <property type="entry name" value="DNA-binding_RecF_CS"/>
</dbReference>
<sequence length="442" mass="47865">MKLSYCTRDPKESSGAQENKGFPQGIRGPARPDDAAPHGRQNRGLNILSPCLGAAFILPDSNVESGPEMPHKVLLTRLKLTDFRNYATLALDLDARHVVLTGENGAGKTNLMEAVSFLSPGRGLRRAAYAEVARVGAADGFSVFAAVDGMEGPVEIGTGTAGTDEGQSRRLRLNGTPAKTVDELTDHLRVLWLTPAMDGLFTGPSADRRRFLDRLVLSLDPEHGRRASEFERAMRSRNRLLTEFRPDPAWLSAIEREMAGLGVSMALARLEMLGLLTALVERSQSEGTFPSATLSLSGFLDDLQGLPAYDLEERYLAMLLEGRSRDAAAGRTLDGPHRSDLLIRHREKNMEAERCSTGEQKALLVGLVLAHARLVGDMTGHAPVLLLDEIAAHLDEARRSALFDLVDGLGGQAFMTGTDRTMFTALGERGRFLTVANGQVSG</sequence>
<protein>
    <recommendedName>
        <fullName evidence="3 9">DNA replication and repair protein RecF</fullName>
    </recommendedName>
</protein>